<dbReference type="OrthoDB" id="9788252at2"/>
<evidence type="ECO:0000256" key="4">
    <source>
        <dbReference type="ARBA" id="ARBA00023136"/>
    </source>
</evidence>
<name>A0A0P6XYY6_9CHLR</name>
<dbReference type="AlphaFoldDB" id="A0A0P6XYY6"/>
<keyword evidence="5" id="KW-0813">Transport</keyword>
<evidence type="ECO:0000259" key="6">
    <source>
        <dbReference type="PROSITE" id="PS51012"/>
    </source>
</evidence>
<dbReference type="InterPro" id="IPR013525">
    <property type="entry name" value="ABC2_TM"/>
</dbReference>
<evidence type="ECO:0000313" key="8">
    <source>
        <dbReference type="Proteomes" id="UP000050277"/>
    </source>
</evidence>
<dbReference type="InterPro" id="IPR052902">
    <property type="entry name" value="ABC-2_transporter"/>
</dbReference>
<dbReference type="Pfam" id="PF12698">
    <property type="entry name" value="ABC2_membrane_3"/>
    <property type="match status" value="1"/>
</dbReference>
<evidence type="ECO:0000256" key="3">
    <source>
        <dbReference type="ARBA" id="ARBA00022989"/>
    </source>
</evidence>
<gene>
    <name evidence="7" type="ORF">SE18_15965</name>
</gene>
<sequence length="375" mass="41178">MFVQLYLSQWREFARDRMALFFTILFPLIFISIFGLLYGGGSKFDEKVGIVLEDQGPIGPQLASAIEGLTQTPEGQDADKNVFSDMKFSRGNASDLESQLQKGDLQALVIIPAGLSESITSGQPASVTVKVDQSSQVFAPFFQGVVDSIVQKVDQGITQSKPMLTMQVQSVLSSQIRGIDLLIPGILAMSIMQLGLFATAQPMIAMRTQGVLKRFNATPLPRWMLLVSYVAMRLTIGLLQTIIIIAVGKLMFDVAILGSIVALLGWLLLSILMFIAIGFFVAAIAKTEESGNAITQLINFPMLFLSGVFFPVTGLPDWLQVVVKAFPLTYTVDSLKQVMINAPPINTPMINFVVQLGWLVVMTVLSIRFFKWEAR</sequence>
<feature type="transmembrane region" description="Helical" evidence="5">
    <location>
        <begin position="254"/>
        <end position="285"/>
    </location>
</feature>
<evidence type="ECO:0000313" key="7">
    <source>
        <dbReference type="EMBL" id="KPL85188.1"/>
    </source>
</evidence>
<organism evidence="7 8">
    <name type="scientific">Herpetosiphon geysericola</name>
    <dbReference type="NCBI Taxonomy" id="70996"/>
    <lineage>
        <taxon>Bacteria</taxon>
        <taxon>Bacillati</taxon>
        <taxon>Chloroflexota</taxon>
        <taxon>Chloroflexia</taxon>
        <taxon>Herpetosiphonales</taxon>
        <taxon>Herpetosiphonaceae</taxon>
        <taxon>Herpetosiphon</taxon>
    </lineage>
</organism>
<comment type="caution">
    <text evidence="7">The sequence shown here is derived from an EMBL/GenBank/DDBJ whole genome shotgun (WGS) entry which is preliminary data.</text>
</comment>
<protein>
    <recommendedName>
        <fullName evidence="5">Transport permease protein</fullName>
    </recommendedName>
</protein>
<dbReference type="PANTHER" id="PTHR43027">
    <property type="entry name" value="DOXORUBICIN RESISTANCE ABC TRANSPORTER PERMEASE PROTEIN DRRC-RELATED"/>
    <property type="match status" value="1"/>
</dbReference>
<dbReference type="Proteomes" id="UP000050277">
    <property type="component" value="Unassembled WGS sequence"/>
</dbReference>
<comment type="subcellular location">
    <subcellularLocation>
        <location evidence="5">Cell membrane</location>
        <topology evidence="5">Multi-pass membrane protein</topology>
    </subcellularLocation>
    <subcellularLocation>
        <location evidence="1">Membrane</location>
        <topology evidence="1">Multi-pass membrane protein</topology>
    </subcellularLocation>
</comment>
<reference evidence="7 8" key="1">
    <citation type="submission" date="2015-07" db="EMBL/GenBank/DDBJ databases">
        <title>Whole genome sequence of Herpetosiphon geysericola DSM 7119.</title>
        <authorList>
            <person name="Hemp J."/>
            <person name="Ward L.M."/>
            <person name="Pace L.A."/>
            <person name="Fischer W.W."/>
        </authorList>
    </citation>
    <scope>NUCLEOTIDE SEQUENCE [LARGE SCALE GENOMIC DNA]</scope>
    <source>
        <strain evidence="7 8">DSM 7119</strain>
    </source>
</reference>
<evidence type="ECO:0000256" key="2">
    <source>
        <dbReference type="ARBA" id="ARBA00022692"/>
    </source>
</evidence>
<dbReference type="InterPro" id="IPR000412">
    <property type="entry name" value="ABC_2_transport"/>
</dbReference>
<feature type="transmembrane region" description="Helical" evidence="5">
    <location>
        <begin position="297"/>
        <end position="315"/>
    </location>
</feature>
<dbReference type="GO" id="GO:0140359">
    <property type="term" value="F:ABC-type transporter activity"/>
    <property type="evidence" value="ECO:0007669"/>
    <property type="project" value="InterPro"/>
</dbReference>
<feature type="transmembrane region" description="Helical" evidence="5">
    <location>
        <begin position="226"/>
        <end position="248"/>
    </location>
</feature>
<feature type="transmembrane region" description="Helical" evidence="5">
    <location>
        <begin position="181"/>
        <end position="205"/>
    </location>
</feature>
<evidence type="ECO:0000256" key="1">
    <source>
        <dbReference type="ARBA" id="ARBA00004141"/>
    </source>
</evidence>
<dbReference type="PRINTS" id="PR00164">
    <property type="entry name" value="ABC2TRNSPORT"/>
</dbReference>
<dbReference type="PANTHER" id="PTHR43027:SF2">
    <property type="entry name" value="TRANSPORT PERMEASE PROTEIN"/>
    <property type="match status" value="1"/>
</dbReference>
<dbReference type="Gene3D" id="3.40.1710.10">
    <property type="entry name" value="abc type-2 transporter like domain"/>
    <property type="match status" value="1"/>
</dbReference>
<dbReference type="PROSITE" id="PS51012">
    <property type="entry name" value="ABC_TM2"/>
    <property type="match status" value="1"/>
</dbReference>
<keyword evidence="8" id="KW-1185">Reference proteome</keyword>
<keyword evidence="5" id="KW-1003">Cell membrane</keyword>
<proteinExistence type="inferred from homology"/>
<keyword evidence="4 5" id="KW-0472">Membrane</keyword>
<feature type="transmembrane region" description="Helical" evidence="5">
    <location>
        <begin position="20"/>
        <end position="38"/>
    </location>
</feature>
<accession>A0A0P6XYY6</accession>
<comment type="similarity">
    <text evidence="5">Belongs to the ABC-2 integral membrane protein family.</text>
</comment>
<dbReference type="InterPro" id="IPR047817">
    <property type="entry name" value="ABC2_TM_bact-type"/>
</dbReference>
<dbReference type="GO" id="GO:0043190">
    <property type="term" value="C:ATP-binding cassette (ABC) transporter complex"/>
    <property type="evidence" value="ECO:0007669"/>
    <property type="project" value="InterPro"/>
</dbReference>
<keyword evidence="2 5" id="KW-0812">Transmembrane</keyword>
<dbReference type="STRING" id="70996.SE18_15965"/>
<keyword evidence="3 5" id="KW-1133">Transmembrane helix</keyword>
<feature type="domain" description="ABC transmembrane type-2" evidence="6">
    <location>
        <begin position="143"/>
        <end position="373"/>
    </location>
</feature>
<dbReference type="RefSeq" id="WP_054535462.1">
    <property type="nucleotide sequence ID" value="NZ_LGKP01000025.1"/>
</dbReference>
<feature type="transmembrane region" description="Helical" evidence="5">
    <location>
        <begin position="349"/>
        <end position="370"/>
    </location>
</feature>
<evidence type="ECO:0000256" key="5">
    <source>
        <dbReference type="RuleBase" id="RU361157"/>
    </source>
</evidence>
<dbReference type="EMBL" id="LGKP01000025">
    <property type="protein sequence ID" value="KPL85188.1"/>
    <property type="molecule type" value="Genomic_DNA"/>
</dbReference>